<evidence type="ECO:0000313" key="5">
    <source>
        <dbReference type="Proteomes" id="UP000214588"/>
    </source>
</evidence>
<dbReference type="GO" id="GO:0046872">
    <property type="term" value="F:metal ion binding"/>
    <property type="evidence" value="ECO:0007669"/>
    <property type="project" value="UniProtKB-KW"/>
</dbReference>
<comment type="caution">
    <text evidence="4">The sequence shown here is derived from an EMBL/GenBank/DDBJ whole genome shotgun (WGS) entry which is preliminary data.</text>
</comment>
<dbReference type="Pfam" id="PF02829">
    <property type="entry name" value="3H"/>
    <property type="match status" value="1"/>
</dbReference>
<feature type="binding site" evidence="1">
    <location>
        <position position="142"/>
    </location>
    <ligand>
        <name>Ni(2+)</name>
        <dbReference type="ChEBI" id="CHEBI:49786"/>
    </ligand>
</feature>
<feature type="binding site" evidence="1">
    <location>
        <position position="144"/>
    </location>
    <ligand>
        <name>Ni(2+)</name>
        <dbReference type="ChEBI" id="CHEBI:49786"/>
    </ligand>
</feature>
<name>A0A226BZZ4_9FIRM</name>
<evidence type="ECO:0000259" key="2">
    <source>
        <dbReference type="Pfam" id="PF02829"/>
    </source>
</evidence>
<proteinExistence type="predicted"/>
<keyword evidence="1" id="KW-0533">Nickel</keyword>
<feature type="domain" description="3H" evidence="2">
    <location>
        <begin position="71"/>
        <end position="167"/>
    </location>
</feature>
<evidence type="ECO:0000259" key="3">
    <source>
        <dbReference type="Pfam" id="PF08279"/>
    </source>
</evidence>
<accession>A0A226BZZ4</accession>
<gene>
    <name evidence="4" type="ORF">CDO51_03675</name>
</gene>
<dbReference type="InterPro" id="IPR004173">
    <property type="entry name" value="3H_domain"/>
</dbReference>
<dbReference type="OrthoDB" id="9792661at2"/>
<dbReference type="RefSeq" id="WP_089022946.1">
    <property type="nucleotide sequence ID" value="NZ_NIQC01000005.1"/>
</dbReference>
<dbReference type="InterPro" id="IPR036390">
    <property type="entry name" value="WH_DNA-bd_sf"/>
</dbReference>
<feature type="domain" description="Helix-turn-helix type 11" evidence="3">
    <location>
        <begin position="6"/>
        <end position="58"/>
    </location>
</feature>
<keyword evidence="5" id="KW-1185">Reference proteome</keyword>
<reference evidence="4 5" key="1">
    <citation type="submission" date="2017-06" db="EMBL/GenBank/DDBJ databases">
        <title>Draft Genome Sequence of Natranaerobius trueperi halophilic, alkalithermophilic bacteria from soda lakes.</title>
        <authorList>
            <person name="Zhao B."/>
        </authorList>
    </citation>
    <scope>NUCLEOTIDE SEQUENCE [LARGE SCALE GENOMIC DNA]</scope>
    <source>
        <strain evidence="4 5">DSM 18760</strain>
    </source>
</reference>
<dbReference type="InterPro" id="IPR026043">
    <property type="entry name" value="NadR"/>
</dbReference>
<dbReference type="Gene3D" id="1.10.10.10">
    <property type="entry name" value="Winged helix-like DNA-binding domain superfamily/Winged helix DNA-binding domain"/>
    <property type="match status" value="1"/>
</dbReference>
<dbReference type="Gene3D" id="3.30.1340.20">
    <property type="entry name" value="3H domain"/>
    <property type="match status" value="1"/>
</dbReference>
<feature type="binding site" evidence="1">
    <location>
        <position position="83"/>
    </location>
    <ligand>
        <name>Ni(2+)</name>
        <dbReference type="ChEBI" id="CHEBI:49786"/>
    </ligand>
</feature>
<dbReference type="InterPro" id="IPR013196">
    <property type="entry name" value="HTH_11"/>
</dbReference>
<organism evidence="4 5">
    <name type="scientific">Natranaerobius trueperi</name>
    <dbReference type="NCBI Taxonomy" id="759412"/>
    <lineage>
        <taxon>Bacteria</taxon>
        <taxon>Bacillati</taxon>
        <taxon>Bacillota</taxon>
        <taxon>Clostridia</taxon>
        <taxon>Natranaerobiales</taxon>
        <taxon>Natranaerobiaceae</taxon>
        <taxon>Natranaerobius</taxon>
    </lineage>
</organism>
<dbReference type="SUPFAM" id="SSF75500">
    <property type="entry name" value="Putative transcriptional regulator TM1602, C-terminal domain"/>
    <property type="match status" value="1"/>
</dbReference>
<protein>
    <submittedName>
        <fullName evidence="4">Transcription repressor NadR</fullName>
    </submittedName>
</protein>
<dbReference type="SUPFAM" id="SSF46785">
    <property type="entry name" value="Winged helix' DNA-binding domain"/>
    <property type="match status" value="1"/>
</dbReference>
<dbReference type="InterPro" id="IPR036388">
    <property type="entry name" value="WH-like_DNA-bd_sf"/>
</dbReference>
<evidence type="ECO:0000313" key="4">
    <source>
        <dbReference type="EMBL" id="OWZ84372.1"/>
    </source>
</evidence>
<dbReference type="Proteomes" id="UP000214588">
    <property type="component" value="Unassembled WGS sequence"/>
</dbReference>
<dbReference type="PIRSF" id="PIRSF037847">
    <property type="entry name" value="NiaR"/>
    <property type="match status" value="1"/>
</dbReference>
<dbReference type="PANTHER" id="PTHR40068:SF1">
    <property type="entry name" value="TRANSCRIPTION REPRESSOR NIAR-RELATED"/>
    <property type="match status" value="1"/>
</dbReference>
<dbReference type="PANTHER" id="PTHR40068">
    <property type="entry name" value="TRANSCRIPTION REPRESSOR NIAR-RELATED"/>
    <property type="match status" value="1"/>
</dbReference>
<dbReference type="InterPro" id="IPR035922">
    <property type="entry name" value="3H_dom_sf"/>
</dbReference>
<sequence>MKAETRRKQILEKLSSENPVTGTSLGKKFDVSRQVIVQDIALLRAQGHDIIATPQGYINKSKNQNGYILTVASKHDRKDIKEELETIVDLGGNVLEVVVEHPIYGEITGHLMIRSRRDVQNFIDKLENFNASPLATLTDGVHIHKIETPNESVAIEIKQALKNKNFLVKD</sequence>
<dbReference type="AlphaFoldDB" id="A0A226BZZ4"/>
<keyword evidence="1" id="KW-0479">Metal-binding</keyword>
<dbReference type="EMBL" id="NIQC01000005">
    <property type="protein sequence ID" value="OWZ84372.1"/>
    <property type="molecule type" value="Genomic_DNA"/>
</dbReference>
<evidence type="ECO:0000256" key="1">
    <source>
        <dbReference type="PIRSR" id="PIRSR037847-1"/>
    </source>
</evidence>
<feature type="binding site" evidence="1">
    <location>
        <position position="75"/>
    </location>
    <ligand>
        <name>Ni(2+)</name>
        <dbReference type="ChEBI" id="CHEBI:49786"/>
    </ligand>
</feature>
<dbReference type="Pfam" id="PF08279">
    <property type="entry name" value="HTH_11"/>
    <property type="match status" value="1"/>
</dbReference>